<feature type="coiled-coil region" evidence="1">
    <location>
        <begin position="176"/>
        <end position="203"/>
    </location>
</feature>
<feature type="compositionally biased region" description="Low complexity" evidence="2">
    <location>
        <begin position="51"/>
        <end position="65"/>
    </location>
</feature>
<keyword evidence="4" id="KW-1185">Reference proteome</keyword>
<keyword evidence="1" id="KW-0175">Coiled coil</keyword>
<dbReference type="EnsemblProtists" id="PYU1_T009656">
    <property type="protein sequence ID" value="PYU1_T009656"/>
    <property type="gene ID" value="PYU1_G009638"/>
</dbReference>
<reference evidence="3" key="3">
    <citation type="submission" date="2015-02" db="UniProtKB">
        <authorList>
            <consortium name="EnsemblProtists"/>
        </authorList>
    </citation>
    <scope>IDENTIFICATION</scope>
    <source>
        <strain evidence="3">DAOM BR144</strain>
    </source>
</reference>
<organism evidence="3 4">
    <name type="scientific">Globisporangium ultimum (strain ATCC 200006 / CBS 805.95 / DAOM BR144)</name>
    <name type="common">Pythium ultimum</name>
    <dbReference type="NCBI Taxonomy" id="431595"/>
    <lineage>
        <taxon>Eukaryota</taxon>
        <taxon>Sar</taxon>
        <taxon>Stramenopiles</taxon>
        <taxon>Oomycota</taxon>
        <taxon>Peronosporomycetes</taxon>
        <taxon>Pythiales</taxon>
        <taxon>Pythiaceae</taxon>
        <taxon>Globisporangium</taxon>
    </lineage>
</organism>
<reference evidence="4" key="1">
    <citation type="journal article" date="2010" name="Genome Biol.">
        <title>Genome sequence of the necrotrophic plant pathogen Pythium ultimum reveals original pathogenicity mechanisms and effector repertoire.</title>
        <authorList>
            <person name="Levesque C.A."/>
            <person name="Brouwer H."/>
            <person name="Cano L."/>
            <person name="Hamilton J.P."/>
            <person name="Holt C."/>
            <person name="Huitema E."/>
            <person name="Raffaele S."/>
            <person name="Robideau G.P."/>
            <person name="Thines M."/>
            <person name="Win J."/>
            <person name="Zerillo M.M."/>
            <person name="Beakes G.W."/>
            <person name="Boore J.L."/>
            <person name="Busam D."/>
            <person name="Dumas B."/>
            <person name="Ferriera S."/>
            <person name="Fuerstenberg S.I."/>
            <person name="Gachon C.M."/>
            <person name="Gaulin E."/>
            <person name="Govers F."/>
            <person name="Grenville-Briggs L."/>
            <person name="Horner N."/>
            <person name="Hostetler J."/>
            <person name="Jiang R.H."/>
            <person name="Johnson J."/>
            <person name="Krajaejun T."/>
            <person name="Lin H."/>
            <person name="Meijer H.J."/>
            <person name="Moore B."/>
            <person name="Morris P."/>
            <person name="Phuntmart V."/>
            <person name="Puiu D."/>
            <person name="Shetty J."/>
            <person name="Stajich J.E."/>
            <person name="Tripathy S."/>
            <person name="Wawra S."/>
            <person name="van West P."/>
            <person name="Whitty B.R."/>
            <person name="Coutinho P.M."/>
            <person name="Henrissat B."/>
            <person name="Martin F."/>
            <person name="Thomas P.D."/>
            <person name="Tyler B.M."/>
            <person name="De Vries R.P."/>
            <person name="Kamoun S."/>
            <person name="Yandell M."/>
            <person name="Tisserat N."/>
            <person name="Buell C.R."/>
        </authorList>
    </citation>
    <scope>NUCLEOTIDE SEQUENCE</scope>
    <source>
        <strain evidence="4">DAOM:BR144</strain>
    </source>
</reference>
<protein>
    <recommendedName>
        <fullName evidence="5">BZIP domain-containing protein</fullName>
    </recommendedName>
</protein>
<feature type="compositionally biased region" description="Polar residues" evidence="2">
    <location>
        <begin position="66"/>
        <end position="80"/>
    </location>
</feature>
<dbReference type="CDD" id="cd14686">
    <property type="entry name" value="bZIP"/>
    <property type="match status" value="1"/>
</dbReference>
<accession>K3WXF8</accession>
<reference evidence="4" key="2">
    <citation type="submission" date="2010-04" db="EMBL/GenBank/DDBJ databases">
        <authorList>
            <person name="Buell R."/>
            <person name="Hamilton J."/>
            <person name="Hostetler J."/>
        </authorList>
    </citation>
    <scope>NUCLEOTIDE SEQUENCE [LARGE SCALE GENOMIC DNA]</scope>
    <source>
        <strain evidence="4">DAOM:BR144</strain>
    </source>
</reference>
<sequence>MKVSFQTNGFRAPGGVAPPPGVNDAADDRLLDELLSIFMVPDDFGRQVDISYDSSSSGDQGDASSTYSNSTVRITTTSPSLDAMAKERRSLEMRRKRNRESMYRLRQRKKLADSKLQELAKGLEMRLQRLKIRQQQQGQRPWPPSALARAGIDLLNAPTNALELLSQGNDGGLNYRQMMEEMLVELQQVEQKMRSENAHLAQEIYKHEQAFHALREVIAELREAERLTPVPQEYDPVAWVNEISHYMPHLYSSDVFQLMATSMQEVLGTLTTVNKMPESKYDIFGWRVKREINNTWIDFMFSKDFVHMDIDTVARKTWAVQSHATDVQETMGRMHFMKVLRAVNDHTLLCARNLFFPNDYTNYIMIYVLMLVKTSQGWIIAQRSLMPEDGVNVQAILGPNFSYVNAFYGMVLTRLKTTNTDGSKTISPTGCNATYGGRMGDGTKHYTDVVGPENFFAMLRWESACVGPLLGR</sequence>
<evidence type="ECO:0000256" key="1">
    <source>
        <dbReference type="SAM" id="Coils"/>
    </source>
</evidence>
<evidence type="ECO:0000313" key="4">
    <source>
        <dbReference type="Proteomes" id="UP000019132"/>
    </source>
</evidence>
<dbReference type="AlphaFoldDB" id="K3WXF8"/>
<dbReference type="Proteomes" id="UP000019132">
    <property type="component" value="Unassembled WGS sequence"/>
</dbReference>
<dbReference type="HOGENOM" id="CLU_039992_0_0_1"/>
<dbReference type="InParanoid" id="K3WXF8"/>
<name>K3WXF8_GLOUD</name>
<evidence type="ECO:0000256" key="2">
    <source>
        <dbReference type="SAM" id="MobiDB-lite"/>
    </source>
</evidence>
<dbReference type="eggNOG" id="ENOG502QU2B">
    <property type="taxonomic scope" value="Eukaryota"/>
</dbReference>
<proteinExistence type="predicted"/>
<dbReference type="VEuPathDB" id="FungiDB:PYU1_G009638"/>
<feature type="region of interest" description="Disordered" evidence="2">
    <location>
        <begin position="51"/>
        <end position="82"/>
    </location>
</feature>
<evidence type="ECO:0008006" key="5">
    <source>
        <dbReference type="Google" id="ProtNLM"/>
    </source>
</evidence>
<feature type="region of interest" description="Disordered" evidence="2">
    <location>
        <begin position="1"/>
        <end position="22"/>
    </location>
</feature>
<dbReference type="EMBL" id="GL376615">
    <property type="status" value="NOT_ANNOTATED_CDS"/>
    <property type="molecule type" value="Genomic_DNA"/>
</dbReference>
<evidence type="ECO:0000313" key="3">
    <source>
        <dbReference type="EnsemblProtists" id="PYU1_T009656"/>
    </source>
</evidence>